<dbReference type="InterPro" id="IPR000971">
    <property type="entry name" value="Globin"/>
</dbReference>
<dbReference type="InterPro" id="IPR012292">
    <property type="entry name" value="Globin/Proto"/>
</dbReference>
<keyword evidence="13" id="KW-0520">NAD</keyword>
<accession>A0A5C6G6L6</accession>
<evidence type="ECO:0000256" key="4">
    <source>
        <dbReference type="ARBA" id="ARBA00012229"/>
    </source>
</evidence>
<dbReference type="InterPro" id="IPR009050">
    <property type="entry name" value="Globin-like_sf"/>
</dbReference>
<proteinExistence type="inferred from homology"/>
<comment type="caution">
    <text evidence="19">The sequence shown here is derived from an EMBL/GenBank/DDBJ whole genome shotgun (WGS) entry which is preliminary data.</text>
</comment>
<evidence type="ECO:0000256" key="16">
    <source>
        <dbReference type="ARBA" id="ARBA00056398"/>
    </source>
</evidence>
<evidence type="ECO:0000259" key="17">
    <source>
        <dbReference type="PROSITE" id="PS01033"/>
    </source>
</evidence>
<comment type="function">
    <text evidence="16">In the presence of oxygen and NADH, it has NADH oxidase activity, which leads to the generation of superoxide and H(2)O(2). Under anaerobic conditions, it also exhibits nitric oxide reductase and FAD reductase activities. However, all these reactions are much lower than NOD activity.</text>
</comment>
<dbReference type="GO" id="GO:0019825">
    <property type="term" value="F:oxygen binding"/>
    <property type="evidence" value="ECO:0007669"/>
    <property type="project" value="InterPro"/>
</dbReference>
<dbReference type="GO" id="GO:0020037">
    <property type="term" value="F:heme binding"/>
    <property type="evidence" value="ECO:0007669"/>
    <property type="project" value="InterPro"/>
</dbReference>
<keyword evidence="8" id="KW-0479">Metal-binding</keyword>
<comment type="cofactor">
    <cofactor evidence="1">
        <name>heme b</name>
        <dbReference type="ChEBI" id="CHEBI:60344"/>
    </cofactor>
</comment>
<evidence type="ECO:0000256" key="6">
    <source>
        <dbReference type="ARBA" id="ARBA00022617"/>
    </source>
</evidence>
<protein>
    <recommendedName>
        <fullName evidence="4">nitric oxide dioxygenase</fullName>
        <ecNumber evidence="4">1.14.12.17</ecNumber>
    </recommendedName>
</protein>
<evidence type="ECO:0000256" key="3">
    <source>
        <dbReference type="ARBA" id="ARBA00006401"/>
    </source>
</evidence>
<dbReference type="GO" id="GO:0071949">
    <property type="term" value="F:FAD binding"/>
    <property type="evidence" value="ECO:0007669"/>
    <property type="project" value="TreeGrafter"/>
</dbReference>
<keyword evidence="11" id="KW-0560">Oxidoreductase</keyword>
<dbReference type="GO" id="GO:0046210">
    <property type="term" value="P:nitric oxide catabolic process"/>
    <property type="evidence" value="ECO:0007669"/>
    <property type="project" value="TreeGrafter"/>
</dbReference>
<dbReference type="Pfam" id="PF00042">
    <property type="entry name" value="Globin"/>
    <property type="match status" value="1"/>
</dbReference>
<evidence type="ECO:0000256" key="7">
    <source>
        <dbReference type="ARBA" id="ARBA00022630"/>
    </source>
</evidence>
<gene>
    <name evidence="19" type="ORF">ED733_002917</name>
</gene>
<feature type="domain" description="Globin" evidence="17">
    <location>
        <begin position="2"/>
        <end position="139"/>
    </location>
</feature>
<dbReference type="InterPro" id="IPR017938">
    <property type="entry name" value="Riboflavin_synthase-like_b-brl"/>
</dbReference>
<dbReference type="FunFam" id="3.40.50.80:FF:000010">
    <property type="entry name" value="Flavohemoprotein"/>
    <property type="match status" value="1"/>
</dbReference>
<dbReference type="Gene3D" id="3.40.50.80">
    <property type="entry name" value="Nucleotide-binding domain of ferredoxin-NADP reductase (FNR) module"/>
    <property type="match status" value="1"/>
</dbReference>
<comment type="catalytic activity">
    <reaction evidence="14">
        <text>2 nitric oxide + NADH + 2 O2 = 2 nitrate + NAD(+) + H(+)</text>
        <dbReference type="Rhea" id="RHEA:19469"/>
        <dbReference type="ChEBI" id="CHEBI:15378"/>
        <dbReference type="ChEBI" id="CHEBI:15379"/>
        <dbReference type="ChEBI" id="CHEBI:16480"/>
        <dbReference type="ChEBI" id="CHEBI:17632"/>
        <dbReference type="ChEBI" id="CHEBI:57540"/>
        <dbReference type="ChEBI" id="CHEBI:57945"/>
        <dbReference type="EC" id="1.14.12.17"/>
    </reaction>
</comment>
<dbReference type="PROSITE" id="PS01033">
    <property type="entry name" value="GLOBIN"/>
    <property type="match status" value="1"/>
</dbReference>
<evidence type="ECO:0000256" key="14">
    <source>
        <dbReference type="ARBA" id="ARBA00048649"/>
    </source>
</evidence>
<dbReference type="Proteomes" id="UP000317257">
    <property type="component" value="Unassembled WGS sequence"/>
</dbReference>
<evidence type="ECO:0000256" key="12">
    <source>
        <dbReference type="ARBA" id="ARBA00023004"/>
    </source>
</evidence>
<dbReference type="InterPro" id="IPR039261">
    <property type="entry name" value="FNR_nucleotide-bd"/>
</dbReference>
<dbReference type="EC" id="1.14.12.17" evidence="4"/>
<dbReference type="EMBL" id="SBHS01000035">
    <property type="protein sequence ID" value="TWU71921.1"/>
    <property type="molecule type" value="Genomic_DNA"/>
</dbReference>
<evidence type="ECO:0000256" key="2">
    <source>
        <dbReference type="ARBA" id="ARBA00001974"/>
    </source>
</evidence>
<keyword evidence="12" id="KW-0408">Iron</keyword>
<dbReference type="SUPFAM" id="SSF46458">
    <property type="entry name" value="Globin-like"/>
    <property type="match status" value="1"/>
</dbReference>
<feature type="domain" description="FAD-binding FR-type" evidence="18">
    <location>
        <begin position="149"/>
        <end position="271"/>
    </location>
</feature>
<dbReference type="SUPFAM" id="SSF63380">
    <property type="entry name" value="Riboflavin synthase domain-like"/>
    <property type="match status" value="1"/>
</dbReference>
<comment type="catalytic activity">
    <reaction evidence="15">
        <text>2 nitric oxide + NADPH + 2 O2 = 2 nitrate + NADP(+) + H(+)</text>
        <dbReference type="Rhea" id="RHEA:19465"/>
        <dbReference type="ChEBI" id="CHEBI:15378"/>
        <dbReference type="ChEBI" id="CHEBI:15379"/>
        <dbReference type="ChEBI" id="CHEBI:16480"/>
        <dbReference type="ChEBI" id="CHEBI:17632"/>
        <dbReference type="ChEBI" id="CHEBI:57783"/>
        <dbReference type="ChEBI" id="CHEBI:58349"/>
        <dbReference type="EC" id="1.14.12.17"/>
    </reaction>
</comment>
<dbReference type="InterPro" id="IPR017927">
    <property type="entry name" value="FAD-bd_FR_type"/>
</dbReference>
<keyword evidence="7" id="KW-0285">Flavoprotein</keyword>
<dbReference type="Gene3D" id="1.10.490.10">
    <property type="entry name" value="Globins"/>
    <property type="match status" value="1"/>
</dbReference>
<sequence length="420" mass="46407">MVLTAQQIATVKSTAPVVKQYGTTITTTFYRNMLSAHPELKNYFSLKNQQSGVQSTALANAVFAYASYIDDLPKLNDAVERIAQKHASLFVQPEQYAIVGKYLVGAFAEVLGSALTPEVADAWVAAYAQLADVFIQREKQLYSEAGDWRGWRRFRIAGKEAETDNIISLYLEPVDGKPLPAFKPGQYVSLQLPLPELDGLLQNRQFSLSVAPEENMKQYRVSVKKEIIGPYTKEDLAEGRVSGIVCNRLHEQYSVGDEVNLGSPRGEFFFDVAAVAPTTPVVLMSAGVGATPLRSILDSILKSPGANKRPITWAHAARHADSVCFGKHIRHVAASADNIRSALFVKNVKNGDKQGSHYDFAGSLDVDKLAEERALYLEDATTEYYICGPEQWMVSMRADLRSNGVDLERVHLELFRTGDV</sequence>
<evidence type="ECO:0000256" key="9">
    <source>
        <dbReference type="ARBA" id="ARBA00022827"/>
    </source>
</evidence>
<evidence type="ECO:0000256" key="1">
    <source>
        <dbReference type="ARBA" id="ARBA00001970"/>
    </source>
</evidence>
<comment type="similarity">
    <text evidence="3">In the C-terminal section; belongs to the flavoprotein pyridine nucleotide cytochrome reductase family.</text>
</comment>
<name>A0A5C6G6L6_METRR</name>
<dbReference type="PROSITE" id="PS51384">
    <property type="entry name" value="FAD_FR"/>
    <property type="match status" value="1"/>
</dbReference>
<dbReference type="Gene3D" id="2.40.30.10">
    <property type="entry name" value="Translation factors"/>
    <property type="match status" value="1"/>
</dbReference>
<evidence type="ECO:0000256" key="5">
    <source>
        <dbReference type="ARBA" id="ARBA00022575"/>
    </source>
</evidence>
<evidence type="ECO:0000313" key="20">
    <source>
        <dbReference type="Proteomes" id="UP000317257"/>
    </source>
</evidence>
<dbReference type="GO" id="GO:0009636">
    <property type="term" value="P:response to toxic substance"/>
    <property type="evidence" value="ECO:0007669"/>
    <property type="project" value="UniProtKB-KW"/>
</dbReference>
<reference evidence="20" key="1">
    <citation type="submission" date="2018-12" db="EMBL/GenBank/DDBJ databases">
        <title>The complete genome of Metarhizium rileyi, a key fungal pathogen of Lepidoptera.</title>
        <authorList>
            <person name="Binneck E."/>
            <person name="Lastra C.C.L."/>
            <person name="Sosa-Gomez D.R."/>
        </authorList>
    </citation>
    <scope>NUCLEOTIDE SEQUENCE [LARGE SCALE GENOMIC DNA]</scope>
    <source>
        <strain evidence="20">Cep018-CH2</strain>
    </source>
</reference>
<dbReference type="FunFam" id="1.10.490.10:FF:000003">
    <property type="entry name" value="Flavohemoprotein"/>
    <property type="match status" value="1"/>
</dbReference>
<keyword evidence="10" id="KW-0521">NADP</keyword>
<evidence type="ECO:0000259" key="18">
    <source>
        <dbReference type="PROSITE" id="PS51384"/>
    </source>
</evidence>
<keyword evidence="6" id="KW-0349">Heme</keyword>
<evidence type="ECO:0000256" key="10">
    <source>
        <dbReference type="ARBA" id="ARBA00022857"/>
    </source>
</evidence>
<dbReference type="CDD" id="cd08922">
    <property type="entry name" value="FHb-globin"/>
    <property type="match status" value="1"/>
</dbReference>
<organism evidence="19 20">
    <name type="scientific">Metarhizium rileyi (strain RCEF 4871)</name>
    <name type="common">Nomuraea rileyi</name>
    <dbReference type="NCBI Taxonomy" id="1649241"/>
    <lineage>
        <taxon>Eukaryota</taxon>
        <taxon>Fungi</taxon>
        <taxon>Dikarya</taxon>
        <taxon>Ascomycota</taxon>
        <taxon>Pezizomycotina</taxon>
        <taxon>Sordariomycetes</taxon>
        <taxon>Hypocreomycetidae</taxon>
        <taxon>Hypocreales</taxon>
        <taxon>Clavicipitaceae</taxon>
        <taxon>Metarhizium</taxon>
    </lineage>
</organism>
<keyword evidence="9" id="KW-0274">FAD</keyword>
<evidence type="ECO:0000256" key="15">
    <source>
        <dbReference type="ARBA" id="ARBA00049433"/>
    </source>
</evidence>
<comment type="cofactor">
    <cofactor evidence="2">
        <name>FAD</name>
        <dbReference type="ChEBI" id="CHEBI:57692"/>
    </cofactor>
</comment>
<evidence type="ECO:0000256" key="11">
    <source>
        <dbReference type="ARBA" id="ARBA00023002"/>
    </source>
</evidence>
<keyword evidence="5" id="KW-0216">Detoxification</keyword>
<dbReference type="CDD" id="cd06184">
    <property type="entry name" value="flavohem_like_fad_nad_binding"/>
    <property type="match status" value="1"/>
</dbReference>
<dbReference type="GO" id="GO:0046872">
    <property type="term" value="F:metal ion binding"/>
    <property type="evidence" value="ECO:0007669"/>
    <property type="project" value="UniProtKB-KW"/>
</dbReference>
<dbReference type="GO" id="GO:0071500">
    <property type="term" value="P:cellular response to nitrosative stress"/>
    <property type="evidence" value="ECO:0007669"/>
    <property type="project" value="TreeGrafter"/>
</dbReference>
<dbReference type="SUPFAM" id="SSF52343">
    <property type="entry name" value="Ferredoxin reductase-like, C-terminal NADP-linked domain"/>
    <property type="match status" value="1"/>
</dbReference>
<dbReference type="PANTHER" id="PTHR43396">
    <property type="entry name" value="FLAVOHEMOPROTEIN"/>
    <property type="match status" value="1"/>
</dbReference>
<dbReference type="InterPro" id="IPR001433">
    <property type="entry name" value="OxRdtase_FAD/NAD-bd"/>
</dbReference>
<dbReference type="AlphaFoldDB" id="A0A5C6G6L6"/>
<dbReference type="Pfam" id="PF00175">
    <property type="entry name" value="NAD_binding_1"/>
    <property type="match status" value="1"/>
</dbReference>
<dbReference type="PANTHER" id="PTHR43396:SF3">
    <property type="entry name" value="FLAVOHEMOPROTEIN"/>
    <property type="match status" value="1"/>
</dbReference>
<evidence type="ECO:0000256" key="8">
    <source>
        <dbReference type="ARBA" id="ARBA00022723"/>
    </source>
</evidence>
<evidence type="ECO:0000313" key="19">
    <source>
        <dbReference type="EMBL" id="TWU71921.1"/>
    </source>
</evidence>
<evidence type="ECO:0000256" key="13">
    <source>
        <dbReference type="ARBA" id="ARBA00023027"/>
    </source>
</evidence>
<dbReference type="GO" id="GO:0008941">
    <property type="term" value="F:nitric oxide dioxygenase NAD(P)H activity"/>
    <property type="evidence" value="ECO:0007669"/>
    <property type="project" value="UniProtKB-EC"/>
</dbReference>